<dbReference type="PANTHER" id="PTHR38643:SF1">
    <property type="entry name" value="PURINE NUCLEOSIDE PERMEASE C285.05-RELATED"/>
    <property type="match status" value="1"/>
</dbReference>
<dbReference type="Pfam" id="PF06516">
    <property type="entry name" value="NUP"/>
    <property type="match status" value="1"/>
</dbReference>
<dbReference type="Proteomes" id="UP001283341">
    <property type="component" value="Unassembled WGS sequence"/>
</dbReference>
<accession>A0AAE0LZB2</accession>
<sequence length="373" mass="40276">MPGSGLGDLLAVNISTPGLSMMYPNVHCTANFTVCQVTTGESEINAAVTITALALSPKLDLRLTYFLLAGIAGVNPKYATLGGVALARFSVQVALQYEFDVREMPDNFSTGYFSYGTSQPNQYPTTLYGTEVFEVNEALRDLAYTFALRANLSDNEDCDSYRERYVPASDVYGAAAGAPLVVKCDTATSDVYWSGNLLSEAFENVTRLWTNGTGRYCMTAQEDSAILEALTRASIGGLADYSRIIVMRTGSNFDRPPPDMSSYDNLLVVQQNGYRIAIENIFLAGIEIVKGIIGNWDCAFRRGIHTSNYVGDIFGSLGGQPDFGPGSLTGGIGVKGDSLANSDTTKRDGGNCPPQAPLIRRHKVAYPVVRHRV</sequence>
<dbReference type="InterPro" id="IPR009486">
    <property type="entry name" value="Pur_nuclsid_perm"/>
</dbReference>
<comment type="caution">
    <text evidence="1">The sequence shown here is derived from an EMBL/GenBank/DDBJ whole genome shotgun (WGS) entry which is preliminary data.</text>
</comment>
<dbReference type="GO" id="GO:0055085">
    <property type="term" value="P:transmembrane transport"/>
    <property type="evidence" value="ECO:0007669"/>
    <property type="project" value="InterPro"/>
</dbReference>
<proteinExistence type="predicted"/>
<keyword evidence="2" id="KW-1185">Reference proteome</keyword>
<dbReference type="Gene3D" id="3.40.50.1580">
    <property type="entry name" value="Nucleoside phosphorylase domain"/>
    <property type="match status" value="1"/>
</dbReference>
<protein>
    <submittedName>
        <fullName evidence="1">Purine nucleoside permease-domain-containing protein</fullName>
    </submittedName>
</protein>
<organism evidence="1 2">
    <name type="scientific">Apodospora peruviana</name>
    <dbReference type="NCBI Taxonomy" id="516989"/>
    <lineage>
        <taxon>Eukaryota</taxon>
        <taxon>Fungi</taxon>
        <taxon>Dikarya</taxon>
        <taxon>Ascomycota</taxon>
        <taxon>Pezizomycotina</taxon>
        <taxon>Sordariomycetes</taxon>
        <taxon>Sordariomycetidae</taxon>
        <taxon>Sordariales</taxon>
        <taxon>Lasiosphaeriaceae</taxon>
        <taxon>Apodospora</taxon>
    </lineage>
</organism>
<name>A0AAE0LZB2_9PEZI</name>
<dbReference type="AlphaFoldDB" id="A0AAE0LZB2"/>
<reference evidence="1" key="2">
    <citation type="submission" date="2023-06" db="EMBL/GenBank/DDBJ databases">
        <authorList>
            <consortium name="Lawrence Berkeley National Laboratory"/>
            <person name="Haridas S."/>
            <person name="Hensen N."/>
            <person name="Bonometti L."/>
            <person name="Westerberg I."/>
            <person name="Brannstrom I.O."/>
            <person name="Guillou S."/>
            <person name="Cros-Aarteil S."/>
            <person name="Calhoun S."/>
            <person name="Kuo A."/>
            <person name="Mondo S."/>
            <person name="Pangilinan J."/>
            <person name="Riley R."/>
            <person name="Labutti K."/>
            <person name="Andreopoulos B."/>
            <person name="Lipzen A."/>
            <person name="Chen C."/>
            <person name="Yanf M."/>
            <person name="Daum C."/>
            <person name="Ng V."/>
            <person name="Clum A."/>
            <person name="Steindorff A."/>
            <person name="Ohm R."/>
            <person name="Martin F."/>
            <person name="Silar P."/>
            <person name="Natvig D."/>
            <person name="Lalanne C."/>
            <person name="Gautier V."/>
            <person name="Ament-Velasquez S.L."/>
            <person name="Kruys A."/>
            <person name="Hutchinson M.I."/>
            <person name="Powell A.J."/>
            <person name="Barry K."/>
            <person name="Miller A.N."/>
            <person name="Grigoriev I.V."/>
            <person name="Debuchy R."/>
            <person name="Gladieux P."/>
            <person name="Thoren M.H."/>
            <person name="Johannesson H."/>
        </authorList>
    </citation>
    <scope>NUCLEOTIDE SEQUENCE</scope>
    <source>
        <strain evidence="1">CBS 118394</strain>
    </source>
</reference>
<dbReference type="PANTHER" id="PTHR38643">
    <property type="entry name" value="PURINE NUCLEOSIDE PERMEASE C285.05-RELATED"/>
    <property type="match status" value="1"/>
</dbReference>
<dbReference type="EMBL" id="JAUEDM010000008">
    <property type="protein sequence ID" value="KAK3313130.1"/>
    <property type="molecule type" value="Genomic_DNA"/>
</dbReference>
<gene>
    <name evidence="1" type="ORF">B0H66DRAFT_386886</name>
</gene>
<dbReference type="InterPro" id="IPR035994">
    <property type="entry name" value="Nucleoside_phosphorylase_sf"/>
</dbReference>
<reference evidence="1" key="1">
    <citation type="journal article" date="2023" name="Mol. Phylogenet. Evol.">
        <title>Genome-scale phylogeny and comparative genomics of the fungal order Sordariales.</title>
        <authorList>
            <person name="Hensen N."/>
            <person name="Bonometti L."/>
            <person name="Westerberg I."/>
            <person name="Brannstrom I.O."/>
            <person name="Guillou S."/>
            <person name="Cros-Aarteil S."/>
            <person name="Calhoun S."/>
            <person name="Haridas S."/>
            <person name="Kuo A."/>
            <person name="Mondo S."/>
            <person name="Pangilinan J."/>
            <person name="Riley R."/>
            <person name="LaButti K."/>
            <person name="Andreopoulos B."/>
            <person name="Lipzen A."/>
            <person name="Chen C."/>
            <person name="Yan M."/>
            <person name="Daum C."/>
            <person name="Ng V."/>
            <person name="Clum A."/>
            <person name="Steindorff A."/>
            <person name="Ohm R.A."/>
            <person name="Martin F."/>
            <person name="Silar P."/>
            <person name="Natvig D.O."/>
            <person name="Lalanne C."/>
            <person name="Gautier V."/>
            <person name="Ament-Velasquez S.L."/>
            <person name="Kruys A."/>
            <person name="Hutchinson M.I."/>
            <person name="Powell A.J."/>
            <person name="Barry K."/>
            <person name="Miller A.N."/>
            <person name="Grigoriev I.V."/>
            <person name="Debuchy R."/>
            <person name="Gladieux P."/>
            <person name="Hiltunen Thoren M."/>
            <person name="Johannesson H."/>
        </authorList>
    </citation>
    <scope>NUCLEOTIDE SEQUENCE</scope>
    <source>
        <strain evidence="1">CBS 118394</strain>
    </source>
</reference>
<dbReference type="GO" id="GO:0003824">
    <property type="term" value="F:catalytic activity"/>
    <property type="evidence" value="ECO:0007669"/>
    <property type="project" value="InterPro"/>
</dbReference>
<dbReference type="GO" id="GO:0009116">
    <property type="term" value="P:nucleoside metabolic process"/>
    <property type="evidence" value="ECO:0007669"/>
    <property type="project" value="InterPro"/>
</dbReference>
<dbReference type="GO" id="GO:0005783">
    <property type="term" value="C:endoplasmic reticulum"/>
    <property type="evidence" value="ECO:0007669"/>
    <property type="project" value="TreeGrafter"/>
</dbReference>
<evidence type="ECO:0000313" key="1">
    <source>
        <dbReference type="EMBL" id="KAK3313130.1"/>
    </source>
</evidence>
<evidence type="ECO:0000313" key="2">
    <source>
        <dbReference type="Proteomes" id="UP001283341"/>
    </source>
</evidence>